<feature type="region of interest" description="Disordered" evidence="1">
    <location>
        <begin position="1"/>
        <end position="27"/>
    </location>
</feature>
<reference evidence="2" key="1">
    <citation type="submission" date="2025-08" db="UniProtKB">
        <authorList>
            <consortium name="Ensembl"/>
        </authorList>
    </citation>
    <scope>IDENTIFICATION</scope>
</reference>
<dbReference type="AlphaFoldDB" id="A0A3Q2XUL7"/>
<dbReference type="GeneTree" id="ENSGT00940000163832"/>
<reference evidence="2" key="2">
    <citation type="submission" date="2025-09" db="UniProtKB">
        <authorList>
            <consortium name="Ensembl"/>
        </authorList>
    </citation>
    <scope>IDENTIFICATION</scope>
</reference>
<dbReference type="PANTHER" id="PTHR33638">
    <property type="entry name" value="SELENOPROTEIN H"/>
    <property type="match status" value="1"/>
</dbReference>
<organism evidence="2 3">
    <name type="scientific">Hippocampus comes</name>
    <name type="common">Tiger tail seahorse</name>
    <dbReference type="NCBI Taxonomy" id="109280"/>
    <lineage>
        <taxon>Eukaryota</taxon>
        <taxon>Metazoa</taxon>
        <taxon>Chordata</taxon>
        <taxon>Craniata</taxon>
        <taxon>Vertebrata</taxon>
        <taxon>Euteleostomi</taxon>
        <taxon>Actinopterygii</taxon>
        <taxon>Neopterygii</taxon>
        <taxon>Teleostei</taxon>
        <taxon>Neoteleostei</taxon>
        <taxon>Acanthomorphata</taxon>
        <taxon>Syngnathiaria</taxon>
        <taxon>Syngnathiformes</taxon>
        <taxon>Syngnathoidei</taxon>
        <taxon>Syngnathidae</taxon>
        <taxon>Hippocampus</taxon>
    </lineage>
</organism>
<dbReference type="GO" id="GO:0005794">
    <property type="term" value="C:Golgi apparatus"/>
    <property type="evidence" value="ECO:0007669"/>
    <property type="project" value="TreeGrafter"/>
</dbReference>
<dbReference type="STRING" id="109280.ENSHCOP00000007957"/>
<proteinExistence type="predicted"/>
<keyword evidence="3" id="KW-1185">Reference proteome</keyword>
<dbReference type="InterPro" id="IPR052674">
    <property type="entry name" value="SelWTH-like"/>
</dbReference>
<dbReference type="OMA" id="MYGRNAE"/>
<feature type="compositionally biased region" description="Basic residues" evidence="1">
    <location>
        <begin position="1"/>
        <end position="11"/>
    </location>
</feature>
<protein>
    <submittedName>
        <fullName evidence="2">Selenoprotein H</fullName>
    </submittedName>
</protein>
<dbReference type="Ensembl" id="ENSHCOT00000001125.1">
    <property type="protein sequence ID" value="ENSHCOP00000007957.1"/>
    <property type="gene ID" value="ENSHCOG00000010090.1"/>
</dbReference>
<evidence type="ECO:0000313" key="2">
    <source>
        <dbReference type="Ensembl" id="ENSHCOP00000007957.1"/>
    </source>
</evidence>
<feature type="compositionally biased region" description="Basic and acidic residues" evidence="1">
    <location>
        <begin position="12"/>
        <end position="27"/>
    </location>
</feature>
<sequence length="111" mass="12274">MMSLGRRGRKRKTEDEEEKQKPAKAAKEEAVPMLQVYGRNAEGVKAALLAARPELTVVLNPEKPRRNSFEITLIEGETPLWTGIKKGPPRKLKFPEPDVVVSALLEAVGAD</sequence>
<name>A0A3Q2XUL7_HIPCM</name>
<dbReference type="Proteomes" id="UP000264820">
    <property type="component" value="Unplaced"/>
</dbReference>
<evidence type="ECO:0000313" key="3">
    <source>
        <dbReference type="Proteomes" id="UP000264820"/>
    </source>
</evidence>
<dbReference type="PANTHER" id="PTHR33638:SF1">
    <property type="entry name" value="SELENOPROTEIN H"/>
    <property type="match status" value="1"/>
</dbReference>
<evidence type="ECO:0000256" key="1">
    <source>
        <dbReference type="SAM" id="MobiDB-lite"/>
    </source>
</evidence>
<accession>A0A3Q2XUL7</accession>